<evidence type="ECO:0000256" key="1">
    <source>
        <dbReference type="SAM" id="MobiDB-lite"/>
    </source>
</evidence>
<gene>
    <name evidence="2" type="ORF">EG799_10385</name>
</gene>
<proteinExistence type="predicted"/>
<feature type="compositionally biased region" description="Basic and acidic residues" evidence="1">
    <location>
        <begin position="32"/>
        <end position="92"/>
    </location>
</feature>
<feature type="region of interest" description="Disordered" evidence="1">
    <location>
        <begin position="1"/>
        <end position="112"/>
    </location>
</feature>
<protein>
    <submittedName>
        <fullName evidence="2">Uncharacterized protein</fullName>
    </submittedName>
</protein>
<dbReference type="EMBL" id="RPFZ01000001">
    <property type="protein sequence ID" value="RPF71974.1"/>
    <property type="molecule type" value="Genomic_DNA"/>
</dbReference>
<evidence type="ECO:0000313" key="2">
    <source>
        <dbReference type="EMBL" id="RPF71974.1"/>
    </source>
</evidence>
<comment type="caution">
    <text evidence="2">The sequence shown here is derived from an EMBL/GenBank/DDBJ whole genome shotgun (WGS) entry which is preliminary data.</text>
</comment>
<dbReference type="AlphaFoldDB" id="A0A3N5CS72"/>
<accession>A0A3N5CS72</accession>
<keyword evidence="3" id="KW-1185">Reference proteome</keyword>
<dbReference type="Proteomes" id="UP000275232">
    <property type="component" value="Unassembled WGS sequence"/>
</dbReference>
<dbReference type="RefSeq" id="WP_123880933.1">
    <property type="nucleotide sequence ID" value="NZ_RPFZ01000001.1"/>
</dbReference>
<name>A0A3N5CS72_9SPHN</name>
<evidence type="ECO:0000313" key="3">
    <source>
        <dbReference type="Proteomes" id="UP000275232"/>
    </source>
</evidence>
<reference evidence="2 3" key="1">
    <citation type="submission" date="2018-11" db="EMBL/GenBank/DDBJ databases">
        <title>Erythrobacter spongiae sp. nov., isolated from a marine sponge.</title>
        <authorList>
            <person name="Zhuang L."/>
            <person name="Luo L."/>
        </authorList>
    </citation>
    <scope>NUCLEOTIDE SEQUENCE [LARGE SCALE GENOMIC DNA]</scope>
    <source>
        <strain evidence="2 3">HN-E23</strain>
    </source>
</reference>
<organism evidence="2 3">
    <name type="scientific">Aurantiacibacter spongiae</name>
    <dbReference type="NCBI Taxonomy" id="2488860"/>
    <lineage>
        <taxon>Bacteria</taxon>
        <taxon>Pseudomonadati</taxon>
        <taxon>Pseudomonadota</taxon>
        <taxon>Alphaproteobacteria</taxon>
        <taxon>Sphingomonadales</taxon>
        <taxon>Erythrobacteraceae</taxon>
        <taxon>Aurantiacibacter</taxon>
    </lineage>
</organism>
<sequence length="112" mass="11606">MTSVQIDPQATPLRAGELAQDAGTDEPFTASDARDPGRMAEGRSEVAEIDIERGGDTDHPGKGGDTDHPGRGGDVDRPGKDGGLDRPDRGGDIDNPGRAPAEIPPEITTPPD</sequence>